<dbReference type="Pfam" id="PF05130">
    <property type="entry name" value="FlgN"/>
    <property type="match status" value="1"/>
</dbReference>
<organism evidence="4 5">
    <name type="scientific">Paludibacterium paludis</name>
    <dbReference type="NCBI Taxonomy" id="1225769"/>
    <lineage>
        <taxon>Bacteria</taxon>
        <taxon>Pseudomonadati</taxon>
        <taxon>Pseudomonadota</taxon>
        <taxon>Betaproteobacteria</taxon>
        <taxon>Neisseriales</taxon>
        <taxon>Chromobacteriaceae</taxon>
        <taxon>Paludibacterium</taxon>
    </lineage>
</organism>
<keyword evidence="5" id="KW-1185">Reference proteome</keyword>
<comment type="similarity">
    <text evidence="2">Belongs to the FlgN family.</text>
</comment>
<dbReference type="Proteomes" id="UP000645257">
    <property type="component" value="Unassembled WGS sequence"/>
</dbReference>
<evidence type="ECO:0000313" key="5">
    <source>
        <dbReference type="Proteomes" id="UP000645257"/>
    </source>
</evidence>
<dbReference type="RefSeq" id="WP_189529918.1">
    <property type="nucleotide sequence ID" value="NZ_BMYX01000001.1"/>
</dbReference>
<reference evidence="4" key="1">
    <citation type="journal article" date="2014" name="Int. J. Syst. Evol. Microbiol.">
        <title>Complete genome sequence of Corynebacterium casei LMG S-19264T (=DSM 44701T), isolated from a smear-ripened cheese.</title>
        <authorList>
            <consortium name="US DOE Joint Genome Institute (JGI-PGF)"/>
            <person name="Walter F."/>
            <person name="Albersmeier A."/>
            <person name="Kalinowski J."/>
            <person name="Ruckert C."/>
        </authorList>
    </citation>
    <scope>NUCLEOTIDE SEQUENCE</scope>
    <source>
        <strain evidence="4">KCTC 32182</strain>
    </source>
</reference>
<proteinExistence type="inferred from homology"/>
<sequence>MTDSQRFAELCRDEAESLSRLVALLDEEFAVLEKGEMRRVEAIAAEKAAALETIEERGRARAQWMLDKGIHSVEGVAAWLPDKPEADAAWRALEDALEEAKARNARNGAIIERGLERTGEALVFLRSCAASTLGYGKDGTTPDIPVGGRHLGSA</sequence>
<dbReference type="InterPro" id="IPR036679">
    <property type="entry name" value="FlgN-like_sf"/>
</dbReference>
<evidence type="ECO:0000256" key="2">
    <source>
        <dbReference type="ARBA" id="ARBA00007703"/>
    </source>
</evidence>
<comment type="caution">
    <text evidence="4">The sequence shown here is derived from an EMBL/GenBank/DDBJ whole genome shotgun (WGS) entry which is preliminary data.</text>
</comment>
<evidence type="ECO:0008006" key="6">
    <source>
        <dbReference type="Google" id="ProtNLM"/>
    </source>
</evidence>
<gene>
    <name evidence="4" type="ORF">GCM10011289_00310</name>
</gene>
<dbReference type="InterPro" id="IPR007809">
    <property type="entry name" value="FlgN-like"/>
</dbReference>
<dbReference type="Gene3D" id="1.20.58.300">
    <property type="entry name" value="FlgN-like"/>
    <property type="match status" value="1"/>
</dbReference>
<dbReference type="SUPFAM" id="SSF140566">
    <property type="entry name" value="FlgN-like"/>
    <property type="match status" value="1"/>
</dbReference>
<dbReference type="AlphaFoldDB" id="A0A918NWB7"/>
<evidence type="ECO:0000256" key="1">
    <source>
        <dbReference type="ARBA" id="ARBA00002397"/>
    </source>
</evidence>
<keyword evidence="3" id="KW-1005">Bacterial flagellum biogenesis</keyword>
<dbReference type="EMBL" id="BMYX01000001">
    <property type="protein sequence ID" value="GGY02187.1"/>
    <property type="molecule type" value="Genomic_DNA"/>
</dbReference>
<comment type="function">
    <text evidence="1">Required for the efficient initiation of filament assembly.</text>
</comment>
<name>A0A918NWB7_9NEIS</name>
<accession>A0A918NWB7</accession>
<protein>
    <recommendedName>
        <fullName evidence="6">Flagella synthesis protein FlgN</fullName>
    </recommendedName>
</protein>
<evidence type="ECO:0000256" key="3">
    <source>
        <dbReference type="ARBA" id="ARBA00022795"/>
    </source>
</evidence>
<evidence type="ECO:0000313" key="4">
    <source>
        <dbReference type="EMBL" id="GGY02187.1"/>
    </source>
</evidence>
<reference evidence="4" key="2">
    <citation type="submission" date="2020-09" db="EMBL/GenBank/DDBJ databases">
        <authorList>
            <person name="Sun Q."/>
            <person name="Kim S."/>
        </authorList>
    </citation>
    <scope>NUCLEOTIDE SEQUENCE</scope>
    <source>
        <strain evidence="4">KCTC 32182</strain>
    </source>
</reference>
<dbReference type="GO" id="GO:0044780">
    <property type="term" value="P:bacterial-type flagellum assembly"/>
    <property type="evidence" value="ECO:0007669"/>
    <property type="project" value="InterPro"/>
</dbReference>